<keyword evidence="3 8" id="KW-0812">Transmembrane</keyword>
<evidence type="ECO:0000256" key="8">
    <source>
        <dbReference type="SAM" id="Phobius"/>
    </source>
</evidence>
<protein>
    <submittedName>
        <fullName evidence="11">ABC transporter</fullName>
    </submittedName>
</protein>
<feature type="domain" description="MacB-like periplasmic core" evidence="10">
    <location>
        <begin position="50"/>
        <end position="272"/>
    </location>
</feature>
<dbReference type="PANTHER" id="PTHR30572:SF4">
    <property type="entry name" value="ABC TRANSPORTER PERMEASE YTRF"/>
    <property type="match status" value="1"/>
</dbReference>
<feature type="transmembrane region" description="Helical" evidence="8">
    <location>
        <begin position="393"/>
        <end position="414"/>
    </location>
</feature>
<feature type="domain" description="ABC3 transporter permease C-terminal" evidence="9">
    <location>
        <begin position="308"/>
        <end position="421"/>
    </location>
</feature>
<reference evidence="11 12" key="1">
    <citation type="submission" date="2017-04" db="EMBL/GenBank/DDBJ databases">
        <title>The complete genome sequence of Streptomyces albolongus YIM 101047, the producer of novel bafilomycins and novel odoriferous sesquiterpenoids.</title>
        <authorList>
            <person name="Yin M."/>
            <person name="Jiang Y."/>
        </authorList>
    </citation>
    <scope>NUCLEOTIDE SEQUENCE [LARGE SCALE GENOMIC DNA]</scope>
    <source>
        <strain evidence="11 12">YIM 101047</strain>
    </source>
</reference>
<dbReference type="PANTHER" id="PTHR30572">
    <property type="entry name" value="MEMBRANE COMPONENT OF TRANSPORTER-RELATED"/>
    <property type="match status" value="1"/>
</dbReference>
<comment type="subcellular location">
    <subcellularLocation>
        <location evidence="1">Cell membrane</location>
        <topology evidence="1">Multi-pass membrane protein</topology>
    </subcellularLocation>
</comment>
<feature type="transmembrane region" description="Helical" evidence="8">
    <location>
        <begin position="351"/>
        <end position="381"/>
    </location>
</feature>
<dbReference type="EMBL" id="CP020563">
    <property type="protein sequence ID" value="ARF73641.1"/>
    <property type="molecule type" value="Genomic_DNA"/>
</dbReference>
<proteinExistence type="inferred from homology"/>
<feature type="region of interest" description="Disordered" evidence="7">
    <location>
        <begin position="1"/>
        <end position="28"/>
    </location>
</feature>
<dbReference type="GO" id="GO:0005886">
    <property type="term" value="C:plasma membrane"/>
    <property type="evidence" value="ECO:0007669"/>
    <property type="project" value="UniProtKB-SubCell"/>
</dbReference>
<sequence length="427" mass="44103">MKVPRPRLALPRPRRRTREASPGQQDTTRLSARDLVAEATAGMLQRPARSLLTALGTVLGVGAFVAVLGLTATAAAQIDTRFNVLSATEVSIEDVSAASGDVVGGAFPPDADARLTALNGVRAAGTHWPVRLFEDDRLTTSLAAGARTGAEQPSVTAATPGALTAVGARLREGSLFGDHHERNASEVVLIGQGLAARLGITTLESRPTVFIGTRPFVVMGVIGGVDRKAESFLSVVVPRSTALQLWGPPEEGAGMIVSTELGAAPQIAHEAAHALRPDHPEYFSVVPPPDPKALRGGVSTDLGQLFLVLAAICLLIGAVGIANTTLVAVLERTGEIGLRRSLGARARHITAQFLAESGVLGALGGLVGTSLGALTVVGVALNREWTPVLHPGVVAAAPLIGLATGLLAGVYPAWRASRIEPAEALRR</sequence>
<evidence type="ECO:0000256" key="2">
    <source>
        <dbReference type="ARBA" id="ARBA00022475"/>
    </source>
</evidence>
<evidence type="ECO:0000256" key="1">
    <source>
        <dbReference type="ARBA" id="ARBA00004651"/>
    </source>
</evidence>
<feature type="compositionally biased region" description="Low complexity" evidence="7">
    <location>
        <begin position="1"/>
        <end position="11"/>
    </location>
</feature>
<dbReference type="InterPro" id="IPR050250">
    <property type="entry name" value="Macrolide_Exporter_MacB"/>
</dbReference>
<dbReference type="InterPro" id="IPR025857">
    <property type="entry name" value="MacB_PCD"/>
</dbReference>
<evidence type="ECO:0000256" key="3">
    <source>
        <dbReference type="ARBA" id="ARBA00022692"/>
    </source>
</evidence>
<dbReference type="Pfam" id="PF02687">
    <property type="entry name" value="FtsX"/>
    <property type="match status" value="1"/>
</dbReference>
<dbReference type="KEGG" id="kab:B7C62_16265"/>
<dbReference type="InterPro" id="IPR003838">
    <property type="entry name" value="ABC3_permease_C"/>
</dbReference>
<evidence type="ECO:0000256" key="4">
    <source>
        <dbReference type="ARBA" id="ARBA00022989"/>
    </source>
</evidence>
<keyword evidence="2" id="KW-1003">Cell membrane</keyword>
<dbReference type="RefSeq" id="WP_084747427.1">
    <property type="nucleotide sequence ID" value="NZ_CP020563.1"/>
</dbReference>
<organism evidence="11 12">
    <name type="scientific">Kitasatospora albolonga</name>
    <dbReference type="NCBI Taxonomy" id="68173"/>
    <lineage>
        <taxon>Bacteria</taxon>
        <taxon>Bacillati</taxon>
        <taxon>Actinomycetota</taxon>
        <taxon>Actinomycetes</taxon>
        <taxon>Kitasatosporales</taxon>
        <taxon>Streptomycetaceae</taxon>
        <taxon>Kitasatospora</taxon>
    </lineage>
</organism>
<accession>A0ABC8BTU9</accession>
<evidence type="ECO:0000313" key="12">
    <source>
        <dbReference type="Proteomes" id="UP000192251"/>
    </source>
</evidence>
<gene>
    <name evidence="11" type="ORF">B7C62_16265</name>
</gene>
<feature type="transmembrane region" description="Helical" evidence="8">
    <location>
        <begin position="51"/>
        <end position="76"/>
    </location>
</feature>
<evidence type="ECO:0000259" key="9">
    <source>
        <dbReference type="Pfam" id="PF02687"/>
    </source>
</evidence>
<feature type="transmembrane region" description="Helical" evidence="8">
    <location>
        <begin position="305"/>
        <end position="330"/>
    </location>
</feature>
<keyword evidence="4 8" id="KW-1133">Transmembrane helix</keyword>
<evidence type="ECO:0000313" key="11">
    <source>
        <dbReference type="EMBL" id="ARF73641.1"/>
    </source>
</evidence>
<keyword evidence="5 8" id="KW-0472">Membrane</keyword>
<evidence type="ECO:0000259" key="10">
    <source>
        <dbReference type="Pfam" id="PF12704"/>
    </source>
</evidence>
<dbReference type="AlphaFoldDB" id="A0ABC8BTU9"/>
<evidence type="ECO:0000256" key="5">
    <source>
        <dbReference type="ARBA" id="ARBA00023136"/>
    </source>
</evidence>
<keyword evidence="12" id="KW-1185">Reference proteome</keyword>
<dbReference type="Pfam" id="PF12704">
    <property type="entry name" value="MacB_PCD"/>
    <property type="match status" value="1"/>
</dbReference>
<comment type="similarity">
    <text evidence="6">Belongs to the ABC-4 integral membrane protein family.</text>
</comment>
<dbReference type="Proteomes" id="UP000192251">
    <property type="component" value="Chromosome"/>
</dbReference>
<name>A0ABC8BTU9_9ACTN</name>
<evidence type="ECO:0000256" key="6">
    <source>
        <dbReference type="ARBA" id="ARBA00038076"/>
    </source>
</evidence>
<evidence type="ECO:0000256" key="7">
    <source>
        <dbReference type="SAM" id="MobiDB-lite"/>
    </source>
</evidence>